<dbReference type="Proteomes" id="UP001487740">
    <property type="component" value="Unassembled WGS sequence"/>
</dbReference>
<name>A0AAW0SE07_SCYPA</name>
<organism evidence="1 2">
    <name type="scientific">Scylla paramamosain</name>
    <name type="common">Mud crab</name>
    <dbReference type="NCBI Taxonomy" id="85552"/>
    <lineage>
        <taxon>Eukaryota</taxon>
        <taxon>Metazoa</taxon>
        <taxon>Ecdysozoa</taxon>
        <taxon>Arthropoda</taxon>
        <taxon>Crustacea</taxon>
        <taxon>Multicrustacea</taxon>
        <taxon>Malacostraca</taxon>
        <taxon>Eumalacostraca</taxon>
        <taxon>Eucarida</taxon>
        <taxon>Decapoda</taxon>
        <taxon>Pleocyemata</taxon>
        <taxon>Brachyura</taxon>
        <taxon>Eubrachyura</taxon>
        <taxon>Portunoidea</taxon>
        <taxon>Portunidae</taxon>
        <taxon>Portuninae</taxon>
        <taxon>Scylla</taxon>
    </lineage>
</organism>
<evidence type="ECO:0000313" key="1">
    <source>
        <dbReference type="EMBL" id="KAK8373570.1"/>
    </source>
</evidence>
<comment type="caution">
    <text evidence="1">The sequence shown here is derived from an EMBL/GenBank/DDBJ whole genome shotgun (WGS) entry which is preliminary data.</text>
</comment>
<dbReference type="GO" id="GO:0016020">
    <property type="term" value="C:membrane"/>
    <property type="evidence" value="ECO:0007669"/>
    <property type="project" value="InterPro"/>
</dbReference>
<sequence>MDTGDMSNYQPNGEFDLVEFTAAKNVTYCSCCPEPYPGITFTMKLRRRPMFYVFSLILHCLLINGKGEPLRTPTLLLECWMLVGCKKKRPKKVKALPSLPQEAVAKTPEDPDPWWWAAARTGPRR</sequence>
<proteinExistence type="predicted"/>
<reference evidence="1 2" key="1">
    <citation type="submission" date="2023-03" db="EMBL/GenBank/DDBJ databases">
        <title>High-quality genome of Scylla paramamosain provides insights in environmental adaptation.</title>
        <authorList>
            <person name="Zhang L."/>
        </authorList>
    </citation>
    <scope>NUCLEOTIDE SEQUENCE [LARGE SCALE GENOMIC DNA]</scope>
    <source>
        <strain evidence="1">LZ_2023a</strain>
        <tissue evidence="1">Muscle</tissue>
    </source>
</reference>
<dbReference type="InterPro" id="IPR036734">
    <property type="entry name" value="Neur_chan_lig-bd_sf"/>
</dbReference>
<dbReference type="GO" id="GO:0005230">
    <property type="term" value="F:extracellular ligand-gated monoatomic ion channel activity"/>
    <property type="evidence" value="ECO:0007669"/>
    <property type="project" value="InterPro"/>
</dbReference>
<dbReference type="Gene3D" id="2.70.170.10">
    <property type="entry name" value="Neurotransmitter-gated ion-channel ligand-binding domain"/>
    <property type="match status" value="1"/>
</dbReference>
<dbReference type="EMBL" id="JARAKH010001102">
    <property type="protein sequence ID" value="KAK8373570.1"/>
    <property type="molecule type" value="Genomic_DNA"/>
</dbReference>
<keyword evidence="2" id="KW-1185">Reference proteome</keyword>
<dbReference type="AlphaFoldDB" id="A0AAW0SE07"/>
<accession>A0AAW0SE07</accession>
<evidence type="ECO:0000313" key="2">
    <source>
        <dbReference type="Proteomes" id="UP001487740"/>
    </source>
</evidence>
<gene>
    <name evidence="1" type="ORF">O3P69_016126</name>
</gene>
<dbReference type="SUPFAM" id="SSF63712">
    <property type="entry name" value="Nicotinic receptor ligand binding domain-like"/>
    <property type="match status" value="1"/>
</dbReference>
<protein>
    <submittedName>
        <fullName evidence="1">Uncharacterized protein</fullName>
    </submittedName>
</protein>